<dbReference type="AlphaFoldDB" id="A0A8D8ZMY6"/>
<dbReference type="EMBL" id="HBUF01389854">
    <property type="protein sequence ID" value="CAG6733445.1"/>
    <property type="molecule type" value="Transcribed_RNA"/>
</dbReference>
<dbReference type="EMBL" id="HBUF01521126">
    <property type="protein sequence ID" value="CAG6748916.1"/>
    <property type="molecule type" value="Transcribed_RNA"/>
</dbReference>
<dbReference type="PROSITE" id="PS50157">
    <property type="entry name" value="ZINC_FINGER_C2H2_2"/>
    <property type="match status" value="1"/>
</dbReference>
<proteinExistence type="predicted"/>
<accession>A0A8D8ZMY6</accession>
<dbReference type="EMBL" id="HBUF01053461">
    <property type="protein sequence ID" value="CAG6622831.1"/>
    <property type="molecule type" value="Transcribed_RNA"/>
</dbReference>
<dbReference type="InterPro" id="IPR036236">
    <property type="entry name" value="Znf_C2H2_sf"/>
</dbReference>
<dbReference type="GO" id="GO:0008270">
    <property type="term" value="F:zinc ion binding"/>
    <property type="evidence" value="ECO:0007669"/>
    <property type="project" value="UniProtKB-KW"/>
</dbReference>
<organism evidence="3">
    <name type="scientific">Cacopsylla melanoneura</name>
    <dbReference type="NCBI Taxonomy" id="428564"/>
    <lineage>
        <taxon>Eukaryota</taxon>
        <taxon>Metazoa</taxon>
        <taxon>Ecdysozoa</taxon>
        <taxon>Arthropoda</taxon>
        <taxon>Hexapoda</taxon>
        <taxon>Insecta</taxon>
        <taxon>Pterygota</taxon>
        <taxon>Neoptera</taxon>
        <taxon>Paraneoptera</taxon>
        <taxon>Hemiptera</taxon>
        <taxon>Sternorrhyncha</taxon>
        <taxon>Psylloidea</taxon>
        <taxon>Psyllidae</taxon>
        <taxon>Psyllinae</taxon>
        <taxon>Cacopsylla</taxon>
    </lineage>
</organism>
<dbReference type="EMBL" id="HBUF01210160">
    <property type="protein sequence ID" value="CAG6665312.1"/>
    <property type="molecule type" value="Transcribed_RNA"/>
</dbReference>
<keyword evidence="1" id="KW-0863">Zinc-finger</keyword>
<dbReference type="EMBL" id="HBUF01521123">
    <property type="protein sequence ID" value="CAG6748910.1"/>
    <property type="molecule type" value="Transcribed_RNA"/>
</dbReference>
<dbReference type="Gene3D" id="3.30.160.60">
    <property type="entry name" value="Classic Zinc Finger"/>
    <property type="match status" value="2"/>
</dbReference>
<evidence type="ECO:0000256" key="1">
    <source>
        <dbReference type="PROSITE-ProRule" id="PRU00042"/>
    </source>
</evidence>
<name>A0A8D8ZMY6_9HEMI</name>
<evidence type="ECO:0000259" key="2">
    <source>
        <dbReference type="PROSITE" id="PS50157"/>
    </source>
</evidence>
<dbReference type="EMBL" id="HBUF01521125">
    <property type="protein sequence ID" value="CAG6748914.1"/>
    <property type="molecule type" value="Transcribed_RNA"/>
</dbReference>
<dbReference type="EMBL" id="HBUF01521122">
    <property type="protein sequence ID" value="CAG6748908.1"/>
    <property type="molecule type" value="Transcribed_RNA"/>
</dbReference>
<dbReference type="EMBL" id="HBUF01521124">
    <property type="protein sequence ID" value="CAG6748912.1"/>
    <property type="molecule type" value="Transcribed_RNA"/>
</dbReference>
<keyword evidence="1" id="KW-0479">Metal-binding</keyword>
<dbReference type="SUPFAM" id="SSF57667">
    <property type="entry name" value="beta-beta-alpha zinc fingers"/>
    <property type="match status" value="1"/>
</dbReference>
<protein>
    <submittedName>
        <fullName evidence="3">Zinc finger protein 711</fullName>
    </submittedName>
</protein>
<sequence length="104" mass="12192">MDEEKLIPQRNVFSEFPCPYCKVNIEDQNTETLLLHGKLCPTVVRPDKSFCYVCLFCEFHAYDAARMRRHIRTHIGEKPYKCPYCPYSSSQNINVHIKIKHGSI</sequence>
<dbReference type="EMBL" id="HBUF01053460">
    <property type="protein sequence ID" value="CAG6622829.1"/>
    <property type="molecule type" value="Transcribed_RNA"/>
</dbReference>
<reference evidence="3" key="1">
    <citation type="submission" date="2021-05" db="EMBL/GenBank/DDBJ databases">
        <authorList>
            <person name="Alioto T."/>
            <person name="Alioto T."/>
            <person name="Gomez Garrido J."/>
        </authorList>
    </citation>
    <scope>NUCLEOTIDE SEQUENCE</scope>
</reference>
<evidence type="ECO:0000313" key="3">
    <source>
        <dbReference type="EMBL" id="CAG6748912.1"/>
    </source>
</evidence>
<keyword evidence="1" id="KW-0862">Zinc</keyword>
<dbReference type="EMBL" id="HBUF01210159">
    <property type="protein sequence ID" value="CAG6665309.1"/>
    <property type="molecule type" value="Transcribed_RNA"/>
</dbReference>
<dbReference type="InterPro" id="IPR013087">
    <property type="entry name" value="Znf_C2H2_type"/>
</dbReference>
<feature type="domain" description="C2H2-type" evidence="2">
    <location>
        <begin position="52"/>
        <end position="79"/>
    </location>
</feature>
<dbReference type="SMART" id="SM00355">
    <property type="entry name" value="ZnF_C2H2"/>
    <property type="match status" value="2"/>
</dbReference>
<dbReference type="EMBL" id="HBUF01389853">
    <property type="protein sequence ID" value="CAG6733443.1"/>
    <property type="molecule type" value="Transcribed_RNA"/>
</dbReference>